<dbReference type="EMBL" id="CP107241">
    <property type="protein sequence ID" value="WAH63330.1"/>
    <property type="molecule type" value="Genomic_DNA"/>
</dbReference>
<dbReference type="EC" id="3.4.-.-" evidence="3"/>
<keyword evidence="3" id="KW-0378">Hydrolase</keyword>
<evidence type="ECO:0000256" key="1">
    <source>
        <dbReference type="SAM" id="Phobius"/>
    </source>
</evidence>
<organism evidence="3 4">
    <name type="scientific">Xanthomonas hortorum</name>
    <dbReference type="NCBI Taxonomy" id="56454"/>
    <lineage>
        <taxon>Bacteria</taxon>
        <taxon>Pseudomonadati</taxon>
        <taxon>Pseudomonadota</taxon>
        <taxon>Gammaproteobacteria</taxon>
        <taxon>Lysobacterales</taxon>
        <taxon>Lysobacteraceae</taxon>
        <taxon>Xanthomonas</taxon>
    </lineage>
</organism>
<accession>A0AA47ESH4</accession>
<dbReference type="GO" id="GO:0004175">
    <property type="term" value="F:endopeptidase activity"/>
    <property type="evidence" value="ECO:0007669"/>
    <property type="project" value="UniProtKB-ARBA"/>
</dbReference>
<dbReference type="InterPro" id="IPR003675">
    <property type="entry name" value="Rce1/LyrA-like_dom"/>
</dbReference>
<dbReference type="RefSeq" id="WP_268212513.1">
    <property type="nucleotide sequence ID" value="NZ_CP107241.1"/>
</dbReference>
<sequence length="280" mass="29715">MALRGPCRRRYSQALFARKDVCMPLDPRQRKFGPHVVWLVVLLIALQVRDVAKAVGLPIPKIPVPYGGGIADNLLSVLVVLVAAALLHPGTPGEIAARLGLRRNGLRGPALTLLATLPCWLGLWSQSTSVGTDDLLGLLWLALLFPLAEEIVFRGFGFVFACRALAWRPAIAALVQAVVFGGVHWLGAGGGGGDALLIFAITGIGALLFAIVDAQDGYTIWSGWVLHVSLNAAWTVFAVSDSAASGWLGMALRLSAVFLAMGLLRLFVTPPRSLRADVAS</sequence>
<gene>
    <name evidence="3" type="ORF">OEG85_17895</name>
</gene>
<feature type="transmembrane region" description="Helical" evidence="1">
    <location>
        <begin position="135"/>
        <end position="153"/>
    </location>
</feature>
<keyword evidence="1" id="KW-0812">Transmembrane</keyword>
<name>A0AA47ESH4_9XANT</name>
<dbReference type="GO" id="GO:0080120">
    <property type="term" value="P:CAAX-box protein maturation"/>
    <property type="evidence" value="ECO:0007669"/>
    <property type="project" value="UniProtKB-ARBA"/>
</dbReference>
<protein>
    <submittedName>
        <fullName evidence="3">CPBP family glutamic-type intramembrane protease</fullName>
        <ecNumber evidence="3">3.4.-.-</ecNumber>
    </submittedName>
</protein>
<feature type="transmembrane region" description="Helical" evidence="1">
    <location>
        <begin position="218"/>
        <end position="240"/>
    </location>
</feature>
<dbReference type="AlphaFoldDB" id="A0AA47ESH4"/>
<dbReference type="Proteomes" id="UP001164737">
    <property type="component" value="Chromosome"/>
</dbReference>
<keyword evidence="1" id="KW-1133">Transmembrane helix</keyword>
<keyword evidence="3" id="KW-0645">Protease</keyword>
<evidence type="ECO:0000259" key="2">
    <source>
        <dbReference type="Pfam" id="PF02517"/>
    </source>
</evidence>
<feature type="transmembrane region" description="Helical" evidence="1">
    <location>
        <begin position="246"/>
        <end position="268"/>
    </location>
</feature>
<evidence type="ECO:0000313" key="3">
    <source>
        <dbReference type="EMBL" id="WAH63330.1"/>
    </source>
</evidence>
<dbReference type="Pfam" id="PF02517">
    <property type="entry name" value="Rce1-like"/>
    <property type="match status" value="1"/>
</dbReference>
<reference evidence="3" key="1">
    <citation type="submission" date="2022-10" db="EMBL/GenBank/DDBJ databases">
        <title>Complete genome sequence resource for Xanthomonas hortorum isolated from Greek Oregano.</title>
        <authorList>
            <person name="Gonzalez-Tobon J."/>
            <person name="Helmann T.C."/>
            <person name="Daughtrey M."/>
            <person name="Stodghill P.V."/>
            <person name="Filiatrault M.J."/>
        </authorList>
    </citation>
    <scope>NUCLEOTIDE SEQUENCE</scope>
    <source>
        <strain evidence="3">Oregano 108</strain>
    </source>
</reference>
<proteinExistence type="predicted"/>
<keyword evidence="1" id="KW-0472">Membrane</keyword>
<feature type="transmembrane region" description="Helical" evidence="1">
    <location>
        <begin position="165"/>
        <end position="186"/>
    </location>
</feature>
<feature type="transmembrane region" description="Helical" evidence="1">
    <location>
        <begin position="192"/>
        <end position="211"/>
    </location>
</feature>
<feature type="transmembrane region" description="Helical" evidence="1">
    <location>
        <begin position="106"/>
        <end position="123"/>
    </location>
</feature>
<evidence type="ECO:0000313" key="4">
    <source>
        <dbReference type="Proteomes" id="UP001164737"/>
    </source>
</evidence>
<dbReference type="GO" id="GO:0006508">
    <property type="term" value="P:proteolysis"/>
    <property type="evidence" value="ECO:0007669"/>
    <property type="project" value="UniProtKB-KW"/>
</dbReference>
<feature type="domain" description="CAAX prenyl protease 2/Lysostaphin resistance protein A-like" evidence="2">
    <location>
        <begin position="135"/>
        <end position="232"/>
    </location>
</feature>
<feature type="transmembrane region" description="Helical" evidence="1">
    <location>
        <begin position="64"/>
        <end position="86"/>
    </location>
</feature>